<dbReference type="AlphaFoldDB" id="A0A2A6BXR5"/>
<sequence length="79" mass="9320">MNRSPKTPRNGNAIGRNTPRSRRGPLEHLLSRYPNPNDYEFTLTNLLKLEFSSFFDSREKLMEKGEDWTKPHEVHYLTS</sequence>
<organism evidence="2 3">
    <name type="scientific">Pristionchus pacificus</name>
    <name type="common">Parasitic nematode worm</name>
    <dbReference type="NCBI Taxonomy" id="54126"/>
    <lineage>
        <taxon>Eukaryota</taxon>
        <taxon>Metazoa</taxon>
        <taxon>Ecdysozoa</taxon>
        <taxon>Nematoda</taxon>
        <taxon>Chromadorea</taxon>
        <taxon>Rhabditida</taxon>
        <taxon>Rhabditina</taxon>
        <taxon>Diplogasteromorpha</taxon>
        <taxon>Diplogasteroidea</taxon>
        <taxon>Neodiplogasteridae</taxon>
        <taxon>Pristionchus</taxon>
    </lineage>
</organism>
<feature type="compositionally biased region" description="Polar residues" evidence="1">
    <location>
        <begin position="1"/>
        <end position="10"/>
    </location>
</feature>
<reference evidence="2" key="2">
    <citation type="submission" date="2022-06" db="UniProtKB">
        <authorList>
            <consortium name="EnsemblMetazoa"/>
        </authorList>
    </citation>
    <scope>IDENTIFICATION</scope>
    <source>
        <strain evidence="2">PS312</strain>
    </source>
</reference>
<evidence type="ECO:0000256" key="1">
    <source>
        <dbReference type="SAM" id="MobiDB-lite"/>
    </source>
</evidence>
<dbReference type="Proteomes" id="UP000005239">
    <property type="component" value="Unassembled WGS sequence"/>
</dbReference>
<name>A0A2A6BXR5_PRIPA</name>
<proteinExistence type="predicted"/>
<protein>
    <submittedName>
        <fullName evidence="2">Uncharacterized protein</fullName>
    </submittedName>
</protein>
<dbReference type="EnsemblMetazoa" id="PPA34103.1">
    <property type="protein sequence ID" value="PPA34103.1"/>
    <property type="gene ID" value="WBGene00272472"/>
</dbReference>
<gene>
    <name evidence="2" type="primary">WBGene00272472</name>
</gene>
<keyword evidence="3" id="KW-1185">Reference proteome</keyword>
<feature type="region of interest" description="Disordered" evidence="1">
    <location>
        <begin position="1"/>
        <end position="27"/>
    </location>
</feature>
<evidence type="ECO:0000313" key="2">
    <source>
        <dbReference type="EnsemblMetazoa" id="PPA34103.1"/>
    </source>
</evidence>
<reference evidence="3" key="1">
    <citation type="journal article" date="2008" name="Nat. Genet.">
        <title>The Pristionchus pacificus genome provides a unique perspective on nematode lifestyle and parasitism.</title>
        <authorList>
            <person name="Dieterich C."/>
            <person name="Clifton S.W."/>
            <person name="Schuster L.N."/>
            <person name="Chinwalla A."/>
            <person name="Delehaunty K."/>
            <person name="Dinkelacker I."/>
            <person name="Fulton L."/>
            <person name="Fulton R."/>
            <person name="Godfrey J."/>
            <person name="Minx P."/>
            <person name="Mitreva M."/>
            <person name="Roeseler W."/>
            <person name="Tian H."/>
            <person name="Witte H."/>
            <person name="Yang S.P."/>
            <person name="Wilson R.K."/>
            <person name="Sommer R.J."/>
        </authorList>
    </citation>
    <scope>NUCLEOTIDE SEQUENCE [LARGE SCALE GENOMIC DNA]</scope>
    <source>
        <strain evidence="3">PS312</strain>
    </source>
</reference>
<accession>A0A8R1YQR5</accession>
<evidence type="ECO:0000313" key="3">
    <source>
        <dbReference type="Proteomes" id="UP000005239"/>
    </source>
</evidence>
<accession>A0A2A6BXR5</accession>